<dbReference type="Proteomes" id="UP000076532">
    <property type="component" value="Unassembled WGS sequence"/>
</dbReference>
<evidence type="ECO:0000313" key="1">
    <source>
        <dbReference type="EMBL" id="KZP33187.1"/>
    </source>
</evidence>
<reference evidence="1 2" key="1">
    <citation type="journal article" date="2016" name="Mol. Biol. Evol.">
        <title>Comparative Genomics of Early-Diverging Mushroom-Forming Fungi Provides Insights into the Origins of Lignocellulose Decay Capabilities.</title>
        <authorList>
            <person name="Nagy L.G."/>
            <person name="Riley R."/>
            <person name="Tritt A."/>
            <person name="Adam C."/>
            <person name="Daum C."/>
            <person name="Floudas D."/>
            <person name="Sun H."/>
            <person name="Yadav J.S."/>
            <person name="Pangilinan J."/>
            <person name="Larsson K.H."/>
            <person name="Matsuura K."/>
            <person name="Barry K."/>
            <person name="Labutti K."/>
            <person name="Kuo R."/>
            <person name="Ohm R.A."/>
            <person name="Bhattacharya S.S."/>
            <person name="Shirouzu T."/>
            <person name="Yoshinaga Y."/>
            <person name="Martin F.M."/>
            <person name="Grigoriev I.V."/>
            <person name="Hibbett D.S."/>
        </authorList>
    </citation>
    <scope>NUCLEOTIDE SEQUENCE [LARGE SCALE GENOMIC DNA]</scope>
    <source>
        <strain evidence="1 2">CBS 109695</strain>
    </source>
</reference>
<dbReference type="AlphaFoldDB" id="A0A166VYD1"/>
<name>A0A166VYD1_9AGAM</name>
<gene>
    <name evidence="1" type="ORF">FIBSPDRAFT_1036308</name>
</gene>
<protein>
    <recommendedName>
        <fullName evidence="3">F-box domain-containing protein</fullName>
    </recommendedName>
</protein>
<organism evidence="1 2">
    <name type="scientific">Athelia psychrophila</name>
    <dbReference type="NCBI Taxonomy" id="1759441"/>
    <lineage>
        <taxon>Eukaryota</taxon>
        <taxon>Fungi</taxon>
        <taxon>Dikarya</taxon>
        <taxon>Basidiomycota</taxon>
        <taxon>Agaricomycotina</taxon>
        <taxon>Agaricomycetes</taxon>
        <taxon>Agaricomycetidae</taxon>
        <taxon>Atheliales</taxon>
        <taxon>Atheliaceae</taxon>
        <taxon>Athelia</taxon>
    </lineage>
</organism>
<evidence type="ECO:0000313" key="2">
    <source>
        <dbReference type="Proteomes" id="UP000076532"/>
    </source>
</evidence>
<dbReference type="Gene3D" id="3.80.10.10">
    <property type="entry name" value="Ribonuclease Inhibitor"/>
    <property type="match status" value="1"/>
</dbReference>
<sequence>MVLREYRQTLIADEWIHHSRTPIPLAMKLSQIASYTRPLVRNAPRLWTVIDMAVILNPSHLYLHLDLSHQCLLDIVPGFSGDEEMFPALVPLMAHVHRWRCLRLVVNYISDLLPILTAFKKLYAPKLEELNFVSMESYAESDELSITGRFFRGGTPSLKILNITNIAWLPITDVTHDAWLPTTTRHLTHLKLHNMGFHAPLWGYMEFCQILSTMDNLVHLCMVGKILAMPTIVTHSNLTLPKLRSLKLWMEEDEDESEEHPDGWGNHYFAAILAMFNFYVRLKRLYFMSPPPTSLKHILQGMRSYTVHFAHVTELYWGIDFTNNADATTFMEAFPAVECLYLVDVTASVILDTLIKSPDLWRHLHTIDLASHDVPEARRLVESRINAGVPLQCLRMREPAPECYLEALEWLAGQLTVLWVPDDPRIYHTTE</sequence>
<proteinExistence type="predicted"/>
<dbReference type="EMBL" id="KV417483">
    <property type="protein sequence ID" value="KZP33187.1"/>
    <property type="molecule type" value="Genomic_DNA"/>
</dbReference>
<keyword evidence="2" id="KW-1185">Reference proteome</keyword>
<dbReference type="InterPro" id="IPR032675">
    <property type="entry name" value="LRR_dom_sf"/>
</dbReference>
<dbReference type="SUPFAM" id="SSF52047">
    <property type="entry name" value="RNI-like"/>
    <property type="match status" value="1"/>
</dbReference>
<dbReference type="STRING" id="436010.A0A166VYD1"/>
<evidence type="ECO:0008006" key="3">
    <source>
        <dbReference type="Google" id="ProtNLM"/>
    </source>
</evidence>
<accession>A0A166VYD1</accession>